<evidence type="ECO:0000256" key="2">
    <source>
        <dbReference type="ARBA" id="ARBA00007812"/>
    </source>
</evidence>
<reference evidence="8 9" key="1">
    <citation type="submission" date="2016-01" db="EMBL/GenBank/DDBJ databases">
        <title>Complete Genome Sequence of Paenibacillus yonginensis DCY84, a novel Plant Growth-Promoting Bacteria with Elicitation of Induced Systemic Resistance.</title>
        <authorList>
            <person name="Kim Y.J."/>
            <person name="Yang D.C."/>
            <person name="Sukweenadhi J."/>
        </authorList>
    </citation>
    <scope>NUCLEOTIDE SEQUENCE [LARGE SCALE GENOMIC DNA]</scope>
    <source>
        <strain evidence="8 9">DCY84</strain>
    </source>
</reference>
<dbReference type="InterPro" id="IPR011766">
    <property type="entry name" value="TPP_enzyme_TPP-bd"/>
</dbReference>
<evidence type="ECO:0000313" key="8">
    <source>
        <dbReference type="EMBL" id="ANS76586.1"/>
    </source>
</evidence>
<dbReference type="GO" id="GO:0003984">
    <property type="term" value="F:acetolactate synthase activity"/>
    <property type="evidence" value="ECO:0007669"/>
    <property type="project" value="TreeGrafter"/>
</dbReference>
<dbReference type="GO" id="GO:0050660">
    <property type="term" value="F:flavin adenine dinucleotide binding"/>
    <property type="evidence" value="ECO:0007669"/>
    <property type="project" value="TreeGrafter"/>
</dbReference>
<dbReference type="Pfam" id="PF02775">
    <property type="entry name" value="TPP_enzyme_C"/>
    <property type="match status" value="1"/>
</dbReference>
<dbReference type="PANTHER" id="PTHR18968">
    <property type="entry name" value="THIAMINE PYROPHOSPHATE ENZYMES"/>
    <property type="match status" value="1"/>
</dbReference>
<dbReference type="Proteomes" id="UP000092573">
    <property type="component" value="Chromosome"/>
</dbReference>
<dbReference type="KEGG" id="pyg:AWM70_20050"/>
<dbReference type="InterPro" id="IPR012001">
    <property type="entry name" value="Thiamin_PyroP_enz_TPP-bd_dom"/>
</dbReference>
<dbReference type="InterPro" id="IPR012000">
    <property type="entry name" value="Thiamin_PyroP_enz_cen_dom"/>
</dbReference>
<evidence type="ECO:0000259" key="6">
    <source>
        <dbReference type="Pfam" id="PF02775"/>
    </source>
</evidence>
<dbReference type="PANTHER" id="PTHR18968:SF13">
    <property type="entry name" value="ACETOLACTATE SYNTHASE CATALYTIC SUBUNIT, MITOCHONDRIAL"/>
    <property type="match status" value="1"/>
</dbReference>
<dbReference type="SUPFAM" id="SSF52467">
    <property type="entry name" value="DHS-like NAD/FAD-binding domain"/>
    <property type="match status" value="1"/>
</dbReference>
<evidence type="ECO:0000256" key="1">
    <source>
        <dbReference type="ARBA" id="ARBA00001964"/>
    </source>
</evidence>
<keyword evidence="9" id="KW-1185">Reference proteome</keyword>
<feature type="domain" description="Thiamine pyrophosphate enzyme N-terminal TPP-binding" evidence="7">
    <location>
        <begin position="1"/>
        <end position="116"/>
    </location>
</feature>
<evidence type="ECO:0000256" key="4">
    <source>
        <dbReference type="RuleBase" id="RU362132"/>
    </source>
</evidence>
<dbReference type="Gene3D" id="3.40.50.970">
    <property type="match status" value="2"/>
</dbReference>
<comment type="similarity">
    <text evidence="2 4">Belongs to the TPP enzyme family.</text>
</comment>
<evidence type="ECO:0000259" key="7">
    <source>
        <dbReference type="Pfam" id="PF02776"/>
    </source>
</evidence>
<dbReference type="GO" id="GO:0000287">
    <property type="term" value="F:magnesium ion binding"/>
    <property type="evidence" value="ECO:0007669"/>
    <property type="project" value="InterPro"/>
</dbReference>
<proteinExistence type="inferred from homology"/>
<dbReference type="GO" id="GO:0009097">
    <property type="term" value="P:isoleucine biosynthetic process"/>
    <property type="evidence" value="ECO:0007669"/>
    <property type="project" value="TreeGrafter"/>
</dbReference>
<dbReference type="CDD" id="cd00568">
    <property type="entry name" value="TPP_enzymes"/>
    <property type="match status" value="1"/>
</dbReference>
<dbReference type="InterPro" id="IPR045229">
    <property type="entry name" value="TPP_enz"/>
</dbReference>
<accession>A0A1B1N597</accession>
<dbReference type="AlphaFoldDB" id="A0A1B1N597"/>
<dbReference type="InterPro" id="IPR029061">
    <property type="entry name" value="THDP-binding"/>
</dbReference>
<protein>
    <submittedName>
        <fullName evidence="8">Acetolactate synthase</fullName>
    </submittedName>
</protein>
<dbReference type="Pfam" id="PF00205">
    <property type="entry name" value="TPP_enzyme_M"/>
    <property type="match status" value="1"/>
</dbReference>
<dbReference type="GO" id="GO:0030976">
    <property type="term" value="F:thiamine pyrophosphate binding"/>
    <property type="evidence" value="ECO:0007669"/>
    <property type="project" value="InterPro"/>
</dbReference>
<dbReference type="Gene3D" id="3.40.50.1220">
    <property type="entry name" value="TPP-binding domain"/>
    <property type="match status" value="1"/>
</dbReference>
<dbReference type="FunFam" id="3.40.50.970:FF:000007">
    <property type="entry name" value="Acetolactate synthase"/>
    <property type="match status" value="1"/>
</dbReference>
<dbReference type="InterPro" id="IPR000399">
    <property type="entry name" value="TPP-bd_CS"/>
</dbReference>
<sequence>MKAARYVLEYLKNSGVEYIFGIPAGSVNVIFDELYEMPEITPIITKHEGAASYMAAAYAKYASKLSVCIGCSGPGGTNLVTGAANAMREHLPVLFITGAVPMNTVGLNASQELDAAPIFAPVTKYSVRVSESKDVLAEVAKAVEIAVSGVPGPVHVALPIDVQAGQVEHAELPAPAVRTPLVPDADTIKRVAEELAKRKDGIIMAGQGIRGSVDQLIELAELLNWPIVTTPVAKGYLTEDHPLNAGVFGFAGHESASSLINTEVPDQALLVIGSSLGETATNNYNANLNKGRFTVQMDFDSSVFGRKYQVDIPVLGDISLSLLFLIDELRALGLEKKGRGELRTVEKPEPHVLTEEYNTKNVFTALQSSLPANTRYTVDIGEFMSYVIHYMRVVDRHSFDINVHFGAMGSGISSAIGAKLADPERPVVSLTGDGCFFMHGMEVLTAKEYNLPILFVVMNNARLGMVYHGHNLQYKRTHASFDQQETNIAAMAAAMGLPSFRVSSLEDLNHEFLQGFADLKGPAVLEIALKDNSIPPMGDRVKFLSSFGK</sequence>
<dbReference type="GO" id="GO:0009099">
    <property type="term" value="P:L-valine biosynthetic process"/>
    <property type="evidence" value="ECO:0007669"/>
    <property type="project" value="TreeGrafter"/>
</dbReference>
<keyword evidence="3 4" id="KW-0786">Thiamine pyrophosphate</keyword>
<dbReference type="STRING" id="1462996.AWM70_20050"/>
<comment type="cofactor">
    <cofactor evidence="1">
        <name>thiamine diphosphate</name>
        <dbReference type="ChEBI" id="CHEBI:58937"/>
    </cofactor>
</comment>
<evidence type="ECO:0000259" key="5">
    <source>
        <dbReference type="Pfam" id="PF00205"/>
    </source>
</evidence>
<organism evidence="8 9">
    <name type="scientific">Paenibacillus yonginensis</name>
    <dbReference type="NCBI Taxonomy" id="1462996"/>
    <lineage>
        <taxon>Bacteria</taxon>
        <taxon>Bacillati</taxon>
        <taxon>Bacillota</taxon>
        <taxon>Bacilli</taxon>
        <taxon>Bacillales</taxon>
        <taxon>Paenibacillaceae</taxon>
        <taxon>Paenibacillus</taxon>
    </lineage>
</organism>
<evidence type="ECO:0000256" key="3">
    <source>
        <dbReference type="ARBA" id="ARBA00023052"/>
    </source>
</evidence>
<dbReference type="SUPFAM" id="SSF52518">
    <property type="entry name" value="Thiamin diphosphate-binding fold (THDP-binding)"/>
    <property type="match status" value="2"/>
</dbReference>
<name>A0A1B1N597_9BACL</name>
<dbReference type="EMBL" id="CP014167">
    <property type="protein sequence ID" value="ANS76586.1"/>
    <property type="molecule type" value="Genomic_DNA"/>
</dbReference>
<dbReference type="OrthoDB" id="4494979at2"/>
<dbReference type="CDD" id="cd07035">
    <property type="entry name" value="TPP_PYR_POX_like"/>
    <property type="match status" value="1"/>
</dbReference>
<dbReference type="RefSeq" id="WP_068699389.1">
    <property type="nucleotide sequence ID" value="NZ_CP014167.1"/>
</dbReference>
<dbReference type="InterPro" id="IPR029035">
    <property type="entry name" value="DHS-like_NAD/FAD-binding_dom"/>
</dbReference>
<dbReference type="Pfam" id="PF02776">
    <property type="entry name" value="TPP_enzyme_N"/>
    <property type="match status" value="1"/>
</dbReference>
<dbReference type="PROSITE" id="PS00187">
    <property type="entry name" value="TPP_ENZYMES"/>
    <property type="match status" value="1"/>
</dbReference>
<feature type="domain" description="Thiamine pyrophosphate enzyme central" evidence="5">
    <location>
        <begin position="188"/>
        <end position="322"/>
    </location>
</feature>
<dbReference type="GO" id="GO:0005948">
    <property type="term" value="C:acetolactate synthase complex"/>
    <property type="evidence" value="ECO:0007669"/>
    <property type="project" value="TreeGrafter"/>
</dbReference>
<gene>
    <name evidence="8" type="ORF">AWM70_20050</name>
</gene>
<feature type="domain" description="Thiamine pyrophosphate enzyme TPP-binding" evidence="6">
    <location>
        <begin position="379"/>
        <end position="527"/>
    </location>
</feature>
<evidence type="ECO:0000313" key="9">
    <source>
        <dbReference type="Proteomes" id="UP000092573"/>
    </source>
</evidence>